<proteinExistence type="predicted"/>
<evidence type="ECO:0000259" key="5">
    <source>
        <dbReference type="PROSITE" id="PS50887"/>
    </source>
</evidence>
<dbReference type="EC" id="2.7.7.65" evidence="2"/>
<feature type="transmembrane region" description="Helical" evidence="4">
    <location>
        <begin position="150"/>
        <end position="170"/>
    </location>
</feature>
<comment type="cofactor">
    <cofactor evidence="1">
        <name>Mg(2+)</name>
        <dbReference type="ChEBI" id="CHEBI:18420"/>
    </cofactor>
</comment>
<dbReference type="Pfam" id="PF00990">
    <property type="entry name" value="GGDEF"/>
    <property type="match status" value="1"/>
</dbReference>
<accession>A0A1E5IY70</accession>
<dbReference type="SMART" id="SM00267">
    <property type="entry name" value="GGDEF"/>
    <property type="match status" value="1"/>
</dbReference>
<comment type="caution">
    <text evidence="6">The sequence shown here is derived from an EMBL/GenBank/DDBJ whole genome shotgun (WGS) entry which is preliminary data.</text>
</comment>
<evidence type="ECO:0000313" key="7">
    <source>
        <dbReference type="Proteomes" id="UP000095230"/>
    </source>
</evidence>
<dbReference type="Proteomes" id="UP000095230">
    <property type="component" value="Unassembled WGS sequence"/>
</dbReference>
<dbReference type="EMBL" id="MCBT01000015">
    <property type="protein sequence ID" value="OEG74803.1"/>
    <property type="molecule type" value="Genomic_DNA"/>
</dbReference>
<comment type="catalytic activity">
    <reaction evidence="3">
        <text>2 GTP = 3',3'-c-di-GMP + 2 diphosphate</text>
        <dbReference type="Rhea" id="RHEA:24898"/>
        <dbReference type="ChEBI" id="CHEBI:33019"/>
        <dbReference type="ChEBI" id="CHEBI:37565"/>
        <dbReference type="ChEBI" id="CHEBI:58805"/>
        <dbReference type="EC" id="2.7.7.65"/>
    </reaction>
</comment>
<dbReference type="InterPro" id="IPR043128">
    <property type="entry name" value="Rev_trsase/Diguanyl_cyclase"/>
</dbReference>
<feature type="transmembrane region" description="Helical" evidence="4">
    <location>
        <begin position="85"/>
        <end position="110"/>
    </location>
</feature>
<dbReference type="STRING" id="23.BEL05_01735"/>
<dbReference type="GO" id="GO:0005886">
    <property type="term" value="C:plasma membrane"/>
    <property type="evidence" value="ECO:0007669"/>
    <property type="project" value="TreeGrafter"/>
</dbReference>
<name>A0A1E5IY70_SHECO</name>
<dbReference type="GO" id="GO:0052621">
    <property type="term" value="F:diguanylate cyclase activity"/>
    <property type="evidence" value="ECO:0007669"/>
    <property type="project" value="UniProtKB-EC"/>
</dbReference>
<dbReference type="PANTHER" id="PTHR45138:SF9">
    <property type="entry name" value="DIGUANYLATE CYCLASE DGCM-RELATED"/>
    <property type="match status" value="1"/>
</dbReference>
<dbReference type="FunFam" id="3.30.70.270:FF:000001">
    <property type="entry name" value="Diguanylate cyclase domain protein"/>
    <property type="match status" value="1"/>
</dbReference>
<keyword evidence="4" id="KW-0812">Transmembrane</keyword>
<evidence type="ECO:0000256" key="4">
    <source>
        <dbReference type="SAM" id="Phobius"/>
    </source>
</evidence>
<dbReference type="GO" id="GO:0043709">
    <property type="term" value="P:cell adhesion involved in single-species biofilm formation"/>
    <property type="evidence" value="ECO:0007669"/>
    <property type="project" value="TreeGrafter"/>
</dbReference>
<keyword evidence="4" id="KW-1133">Transmembrane helix</keyword>
<feature type="transmembrane region" description="Helical" evidence="4">
    <location>
        <begin position="116"/>
        <end position="138"/>
    </location>
</feature>
<feature type="domain" description="GGDEF" evidence="5">
    <location>
        <begin position="211"/>
        <end position="340"/>
    </location>
</feature>
<dbReference type="InterPro" id="IPR029787">
    <property type="entry name" value="Nucleotide_cyclase"/>
</dbReference>
<dbReference type="RefSeq" id="WP_069670601.1">
    <property type="nucleotide sequence ID" value="NZ_MCBT01000015.1"/>
</dbReference>
<dbReference type="InterPro" id="IPR050469">
    <property type="entry name" value="Diguanylate_Cyclase"/>
</dbReference>
<gene>
    <name evidence="6" type="ORF">BEL05_01735</name>
</gene>
<dbReference type="InterPro" id="IPR000160">
    <property type="entry name" value="GGDEF_dom"/>
</dbReference>
<evidence type="ECO:0000313" key="6">
    <source>
        <dbReference type="EMBL" id="OEG74803.1"/>
    </source>
</evidence>
<feature type="transmembrane region" description="Helical" evidence="4">
    <location>
        <begin position="29"/>
        <end position="47"/>
    </location>
</feature>
<reference evidence="6 7" key="1">
    <citation type="submission" date="2016-07" db="EMBL/GenBank/DDBJ databases">
        <title>Whole-genome of two Shewanella species isolated from a digestive organ of sea cucumber Apostichopus japonicus Selenka 1867.</title>
        <authorList>
            <person name="Hong H.-H."/>
            <person name="Choi H."/>
            <person name="Cheon S."/>
            <person name="Oh J.-S."/>
            <person name="Lee H.-G."/>
            <person name="Park C."/>
        </authorList>
    </citation>
    <scope>NUCLEOTIDE SEQUENCE [LARGE SCALE GENOMIC DNA]</scope>
    <source>
        <strain evidence="6 7">CSB03KR</strain>
    </source>
</reference>
<dbReference type="NCBIfam" id="TIGR00254">
    <property type="entry name" value="GGDEF"/>
    <property type="match status" value="1"/>
</dbReference>
<organism evidence="6 7">
    <name type="scientific">Shewanella colwelliana</name>
    <name type="common">Alteromonas colwelliana</name>
    <dbReference type="NCBI Taxonomy" id="23"/>
    <lineage>
        <taxon>Bacteria</taxon>
        <taxon>Pseudomonadati</taxon>
        <taxon>Pseudomonadota</taxon>
        <taxon>Gammaproteobacteria</taxon>
        <taxon>Alteromonadales</taxon>
        <taxon>Shewanellaceae</taxon>
        <taxon>Shewanella</taxon>
    </lineage>
</organism>
<feature type="transmembrane region" description="Helical" evidence="4">
    <location>
        <begin position="53"/>
        <end position="73"/>
    </location>
</feature>
<evidence type="ECO:0000256" key="2">
    <source>
        <dbReference type="ARBA" id="ARBA00012528"/>
    </source>
</evidence>
<dbReference type="OrthoDB" id="9812260at2"/>
<dbReference type="CDD" id="cd01949">
    <property type="entry name" value="GGDEF"/>
    <property type="match status" value="1"/>
</dbReference>
<dbReference type="SUPFAM" id="SSF55073">
    <property type="entry name" value="Nucleotide cyclase"/>
    <property type="match status" value="1"/>
</dbReference>
<dbReference type="Gene3D" id="3.30.70.270">
    <property type="match status" value="1"/>
</dbReference>
<dbReference type="PROSITE" id="PS50887">
    <property type="entry name" value="GGDEF"/>
    <property type="match status" value="1"/>
</dbReference>
<dbReference type="AlphaFoldDB" id="A0A1E5IY70"/>
<protein>
    <recommendedName>
        <fullName evidence="2">diguanylate cyclase</fullName>
        <ecNumber evidence="2">2.7.7.65</ecNumber>
    </recommendedName>
</protein>
<sequence>MGKIKRLQHALSEKDNDAAFLLQGSKKTLFVILTIVCVMFVPLAIKNILVENYLLACLLGLFILLVIIDVLALHRGQVLPINKNAVMTILVASLGITINQIGASAIYWAFPMVISIIYILPFRSSLTFNGIILAIVTFEAFIKTDSASAIRASVALALTIIISGLIILHINRLKQNLINESIRDPMTNAFNRRQLGSHLSSCLAQKQRNDIDSGILMLDIDHFKKINDTFGHSTGDMVLKRVTQLLFKHIRETDLLFRVGGEEFLLLMHNIDSHKAKQVAEKIRKIIEKEVIIDNYPITVSIGISMALAHIDDDNWMRHADHALYDAKESGRNQIKMHQPLSNYCPTKA</sequence>
<keyword evidence="4" id="KW-0472">Membrane</keyword>
<dbReference type="PANTHER" id="PTHR45138">
    <property type="entry name" value="REGULATORY COMPONENTS OF SENSORY TRANSDUCTION SYSTEM"/>
    <property type="match status" value="1"/>
</dbReference>
<dbReference type="GO" id="GO:1902201">
    <property type="term" value="P:negative regulation of bacterial-type flagellum-dependent cell motility"/>
    <property type="evidence" value="ECO:0007669"/>
    <property type="project" value="TreeGrafter"/>
</dbReference>
<evidence type="ECO:0000256" key="3">
    <source>
        <dbReference type="ARBA" id="ARBA00034247"/>
    </source>
</evidence>
<evidence type="ECO:0000256" key="1">
    <source>
        <dbReference type="ARBA" id="ARBA00001946"/>
    </source>
</evidence>